<evidence type="ECO:0000256" key="1">
    <source>
        <dbReference type="SAM" id="MobiDB-lite"/>
    </source>
</evidence>
<dbReference type="AlphaFoldDB" id="A0A3M8A1G4"/>
<evidence type="ECO:0000256" key="2">
    <source>
        <dbReference type="SAM" id="Phobius"/>
    </source>
</evidence>
<dbReference type="RefSeq" id="WP_122938292.1">
    <property type="nucleotide sequence ID" value="NZ_JBHSNT010000093.1"/>
</dbReference>
<dbReference type="EMBL" id="RHHB01000056">
    <property type="protein sequence ID" value="RNB45090.1"/>
    <property type="molecule type" value="Genomic_DNA"/>
</dbReference>
<sequence length="451" mass="46197">MNDEHEHEHEHDHEPELDPVQRLRAADPAADVEPTAGFADEVVARAAGEATVQAGPEAKPVADLAVERARRRSRWLPIAAVAASLVVVGAVGYGVGATTGGATNLADGAAPPISLQGATDSGANDSGATEQGVAPNAAGAPDQAKMSGGASSMIYPYGSGRNEFSSSGLSTSEGTAVGYAFDARAASDTETVAALAAALGVTGTPELKDGAWTVGPQDGTGPSLWVPLDGTLSFSYSNPLINPWKCADGAETCAPPTGDLPGEEAAIDALRSLLAAAGRDPAAFEFASETYEGAVTRSAQAWPVVDGQRIDQGWTVELSNDGMVSAYGALADLVPLGDYPVVSEQQAFERLSDPRFGAAMTNLPIALRDQPVAATSEWVPPTEPPAAPAAGTSLAWPVNHVEIVDARLGLASQWQPDGSVLVVPAYEFTDADGGTWSVIAVADAKLDFSTE</sequence>
<evidence type="ECO:0000313" key="3">
    <source>
        <dbReference type="EMBL" id="RNB45090.1"/>
    </source>
</evidence>
<dbReference type="Proteomes" id="UP000275048">
    <property type="component" value="Unassembled WGS sequence"/>
</dbReference>
<dbReference type="OrthoDB" id="3268840at2"/>
<feature type="compositionally biased region" description="Polar residues" evidence="1">
    <location>
        <begin position="116"/>
        <end position="129"/>
    </location>
</feature>
<feature type="region of interest" description="Disordered" evidence="1">
    <location>
        <begin position="116"/>
        <end position="147"/>
    </location>
</feature>
<evidence type="ECO:0000313" key="4">
    <source>
        <dbReference type="Proteomes" id="UP000275048"/>
    </source>
</evidence>
<feature type="compositionally biased region" description="Basic and acidic residues" evidence="1">
    <location>
        <begin position="1"/>
        <end position="25"/>
    </location>
</feature>
<accession>A0A3M8A1G4</accession>
<reference evidence="3 4" key="1">
    <citation type="submission" date="2018-10" db="EMBL/GenBank/DDBJ databases">
        <title>Isolation, diversity and antibacterial activity of antinobacteria from the wheat rhizosphere soil.</title>
        <authorList>
            <person name="Sun T."/>
        </authorList>
    </citation>
    <scope>NUCLEOTIDE SEQUENCE [LARGE SCALE GENOMIC DNA]</scope>
    <source>
        <strain evidence="3 4">SJ-23</strain>
    </source>
</reference>
<organism evidence="3 4">
    <name type="scientific">Agromyces tardus</name>
    <dbReference type="NCBI Taxonomy" id="2583849"/>
    <lineage>
        <taxon>Bacteria</taxon>
        <taxon>Bacillati</taxon>
        <taxon>Actinomycetota</taxon>
        <taxon>Actinomycetes</taxon>
        <taxon>Micrococcales</taxon>
        <taxon>Microbacteriaceae</taxon>
        <taxon>Agromyces</taxon>
    </lineage>
</organism>
<protein>
    <submittedName>
        <fullName evidence="3">Uncharacterized protein</fullName>
    </submittedName>
</protein>
<keyword evidence="4" id="KW-1185">Reference proteome</keyword>
<name>A0A3M8A1G4_9MICO</name>
<keyword evidence="2" id="KW-0472">Membrane</keyword>
<gene>
    <name evidence="3" type="ORF">EDM22_17100</name>
</gene>
<keyword evidence="2" id="KW-0812">Transmembrane</keyword>
<comment type="caution">
    <text evidence="3">The sequence shown here is derived from an EMBL/GenBank/DDBJ whole genome shotgun (WGS) entry which is preliminary data.</text>
</comment>
<keyword evidence="2" id="KW-1133">Transmembrane helix</keyword>
<proteinExistence type="predicted"/>
<feature type="region of interest" description="Disordered" evidence="1">
    <location>
        <begin position="1"/>
        <end position="31"/>
    </location>
</feature>
<feature type="transmembrane region" description="Helical" evidence="2">
    <location>
        <begin position="75"/>
        <end position="95"/>
    </location>
</feature>